<evidence type="ECO:0000313" key="3">
    <source>
        <dbReference type="Proteomes" id="UP000236161"/>
    </source>
</evidence>
<accession>A0A2I0ASS8</accession>
<dbReference type="EMBL" id="KZ451951">
    <property type="protein sequence ID" value="PKA58602.1"/>
    <property type="molecule type" value="Genomic_DNA"/>
</dbReference>
<keyword evidence="1" id="KW-0732">Signal</keyword>
<name>A0A2I0ASS8_9ASPA</name>
<organism evidence="2 3">
    <name type="scientific">Apostasia shenzhenica</name>
    <dbReference type="NCBI Taxonomy" id="1088818"/>
    <lineage>
        <taxon>Eukaryota</taxon>
        <taxon>Viridiplantae</taxon>
        <taxon>Streptophyta</taxon>
        <taxon>Embryophyta</taxon>
        <taxon>Tracheophyta</taxon>
        <taxon>Spermatophyta</taxon>
        <taxon>Magnoliopsida</taxon>
        <taxon>Liliopsida</taxon>
        <taxon>Asparagales</taxon>
        <taxon>Orchidaceae</taxon>
        <taxon>Apostasioideae</taxon>
        <taxon>Apostasia</taxon>
    </lineage>
</organism>
<dbReference type="AlphaFoldDB" id="A0A2I0ASS8"/>
<protein>
    <submittedName>
        <fullName evidence="2">Uncharacterized protein</fullName>
    </submittedName>
</protein>
<proteinExistence type="predicted"/>
<gene>
    <name evidence="2" type="ORF">AXF42_Ash008889</name>
</gene>
<reference evidence="2 3" key="1">
    <citation type="journal article" date="2017" name="Nature">
        <title>The Apostasia genome and the evolution of orchids.</title>
        <authorList>
            <person name="Zhang G.Q."/>
            <person name="Liu K.W."/>
            <person name="Li Z."/>
            <person name="Lohaus R."/>
            <person name="Hsiao Y.Y."/>
            <person name="Niu S.C."/>
            <person name="Wang J.Y."/>
            <person name="Lin Y.C."/>
            <person name="Xu Q."/>
            <person name="Chen L.J."/>
            <person name="Yoshida K."/>
            <person name="Fujiwara S."/>
            <person name="Wang Z.W."/>
            <person name="Zhang Y.Q."/>
            <person name="Mitsuda N."/>
            <person name="Wang M."/>
            <person name="Liu G.H."/>
            <person name="Pecoraro L."/>
            <person name="Huang H.X."/>
            <person name="Xiao X.J."/>
            <person name="Lin M."/>
            <person name="Wu X.Y."/>
            <person name="Wu W.L."/>
            <person name="Chen Y.Y."/>
            <person name="Chang S.B."/>
            <person name="Sakamoto S."/>
            <person name="Ohme-Takagi M."/>
            <person name="Yagi M."/>
            <person name="Zeng S.J."/>
            <person name="Shen C.Y."/>
            <person name="Yeh C.M."/>
            <person name="Luo Y.B."/>
            <person name="Tsai W.C."/>
            <person name="Van de Peer Y."/>
            <person name="Liu Z.J."/>
        </authorList>
    </citation>
    <scope>NUCLEOTIDE SEQUENCE [LARGE SCALE GENOMIC DNA]</scope>
    <source>
        <strain evidence="3">cv. Shenzhen</strain>
        <tissue evidence="2">Stem</tissue>
    </source>
</reference>
<dbReference type="Proteomes" id="UP000236161">
    <property type="component" value="Unassembled WGS sequence"/>
</dbReference>
<feature type="chain" id="PRO_5014158369" evidence="1">
    <location>
        <begin position="22"/>
        <end position="119"/>
    </location>
</feature>
<evidence type="ECO:0000256" key="1">
    <source>
        <dbReference type="SAM" id="SignalP"/>
    </source>
</evidence>
<keyword evidence="3" id="KW-1185">Reference proteome</keyword>
<evidence type="ECO:0000313" key="2">
    <source>
        <dbReference type="EMBL" id="PKA58602.1"/>
    </source>
</evidence>
<feature type="signal peptide" evidence="1">
    <location>
        <begin position="1"/>
        <end position="21"/>
    </location>
</feature>
<sequence>MSTTFSSRIHILLLFCATATATGKYESWESLLDGNVPDGYSIGSDACRRALFAFNYHYGTTLEFEAPLVVKKRTVEGITQFYLKFRAADSVKGRIVIVKFCIAMSNPPYIIFALPLQNI</sequence>